<name>A0A174R618_PHOVU</name>
<gene>
    <name evidence="1" type="ORF">VIC01_01601</name>
</gene>
<evidence type="ECO:0000313" key="2">
    <source>
        <dbReference type="Proteomes" id="UP000326091"/>
    </source>
</evidence>
<evidence type="ECO:0000313" key="1">
    <source>
        <dbReference type="EMBL" id="QEW36083.1"/>
    </source>
</evidence>
<dbReference type="Proteomes" id="UP000326091">
    <property type="component" value="Chromosome"/>
</dbReference>
<dbReference type="AlphaFoldDB" id="A0A174R618"/>
<organism evidence="1 2">
    <name type="scientific">Phocaeicola vulgatus</name>
    <name type="common">Bacteroides vulgatus</name>
    <dbReference type="NCBI Taxonomy" id="821"/>
    <lineage>
        <taxon>Bacteria</taxon>
        <taxon>Pseudomonadati</taxon>
        <taxon>Bacteroidota</taxon>
        <taxon>Bacteroidia</taxon>
        <taxon>Bacteroidales</taxon>
        <taxon>Bacteroidaceae</taxon>
        <taxon>Phocaeicola</taxon>
    </lineage>
</organism>
<proteinExistence type="predicted"/>
<reference evidence="1 2" key="1">
    <citation type="submission" date="2019-09" db="EMBL/GenBank/DDBJ databases">
        <title>Commensal-derived Metabolites Govern Vibrio cholerae Pathogenesis in Host.</title>
        <authorList>
            <person name="Yoon S.S."/>
            <person name="Yoon M.Y."/>
        </authorList>
    </citation>
    <scope>NUCLEOTIDE SEQUENCE [LARGE SCALE GENOMIC DNA]</scope>
    <source>
        <strain evidence="1 2">VIC01</strain>
    </source>
</reference>
<sequence>MEKGRPIMKGLPFLRNNIYKDYHLMIFQALPLRILPAVSSQSDLQSKC</sequence>
<protein>
    <submittedName>
        <fullName evidence="1">Uncharacterized protein</fullName>
    </submittedName>
</protein>
<dbReference type="EMBL" id="CP043529">
    <property type="protein sequence ID" value="QEW36083.1"/>
    <property type="molecule type" value="Genomic_DNA"/>
</dbReference>
<accession>A0A174R618</accession>